<feature type="transmembrane region" description="Helical" evidence="2">
    <location>
        <begin position="21"/>
        <end position="42"/>
    </location>
</feature>
<accession>A0A512H8B8</accession>
<comment type="caution">
    <text evidence="4">The sequence shown here is derived from an EMBL/GenBank/DDBJ whole genome shotgun (WGS) entry which is preliminary data.</text>
</comment>
<feature type="transmembrane region" description="Helical" evidence="2">
    <location>
        <begin position="96"/>
        <end position="117"/>
    </location>
</feature>
<feature type="transmembrane region" description="Helical" evidence="2">
    <location>
        <begin position="285"/>
        <end position="302"/>
    </location>
</feature>
<feature type="domain" description="EamA" evidence="3">
    <location>
        <begin position="24"/>
        <end position="163"/>
    </location>
</feature>
<dbReference type="Proteomes" id="UP000321567">
    <property type="component" value="Unassembled WGS sequence"/>
</dbReference>
<evidence type="ECO:0000313" key="5">
    <source>
        <dbReference type="Proteomes" id="UP000321567"/>
    </source>
</evidence>
<organism evidence="4 5">
    <name type="scientific">Pararhodospirillum oryzae</name>
    <dbReference type="NCBI Taxonomy" id="478448"/>
    <lineage>
        <taxon>Bacteria</taxon>
        <taxon>Pseudomonadati</taxon>
        <taxon>Pseudomonadota</taxon>
        <taxon>Alphaproteobacteria</taxon>
        <taxon>Rhodospirillales</taxon>
        <taxon>Rhodospirillaceae</taxon>
        <taxon>Pararhodospirillum</taxon>
    </lineage>
</organism>
<feature type="transmembrane region" description="Helical" evidence="2">
    <location>
        <begin position="231"/>
        <end position="255"/>
    </location>
</feature>
<dbReference type="InterPro" id="IPR000620">
    <property type="entry name" value="EamA_dom"/>
</dbReference>
<keyword evidence="5" id="KW-1185">Reference proteome</keyword>
<keyword evidence="2" id="KW-0812">Transmembrane</keyword>
<reference evidence="4 5" key="1">
    <citation type="submission" date="2019-07" db="EMBL/GenBank/DDBJ databases">
        <title>Whole genome shotgun sequence of Rhodospirillum oryzae NBRC 107573.</title>
        <authorList>
            <person name="Hosoyama A."/>
            <person name="Uohara A."/>
            <person name="Ohji S."/>
            <person name="Ichikawa N."/>
        </authorList>
    </citation>
    <scope>NUCLEOTIDE SEQUENCE [LARGE SCALE GENOMIC DNA]</scope>
    <source>
        <strain evidence="4 5">NBRC 107573</strain>
    </source>
</reference>
<evidence type="ECO:0000256" key="2">
    <source>
        <dbReference type="SAM" id="Phobius"/>
    </source>
</evidence>
<proteinExistence type="predicted"/>
<feature type="transmembrane region" description="Helical" evidence="2">
    <location>
        <begin position="173"/>
        <end position="193"/>
    </location>
</feature>
<dbReference type="OrthoDB" id="9812899at2"/>
<dbReference type="EMBL" id="BJZO01000045">
    <property type="protein sequence ID" value="GEO81704.1"/>
    <property type="molecule type" value="Genomic_DNA"/>
</dbReference>
<dbReference type="PANTHER" id="PTHR22911">
    <property type="entry name" value="ACYL-MALONYL CONDENSING ENZYME-RELATED"/>
    <property type="match status" value="1"/>
</dbReference>
<dbReference type="SUPFAM" id="SSF103481">
    <property type="entry name" value="Multidrug resistance efflux transporter EmrE"/>
    <property type="match status" value="2"/>
</dbReference>
<dbReference type="InterPro" id="IPR037185">
    <property type="entry name" value="EmrE-like"/>
</dbReference>
<feature type="domain" description="EamA" evidence="3">
    <location>
        <begin position="173"/>
        <end position="297"/>
    </location>
</feature>
<keyword evidence="2" id="KW-1133">Transmembrane helix</keyword>
<dbReference type="AlphaFoldDB" id="A0A512H8B8"/>
<dbReference type="RefSeq" id="WP_147163733.1">
    <property type="nucleotide sequence ID" value="NZ_BJZO01000045.1"/>
</dbReference>
<feature type="region of interest" description="Disordered" evidence="1">
    <location>
        <begin position="310"/>
        <end position="330"/>
    </location>
</feature>
<evidence type="ECO:0000259" key="3">
    <source>
        <dbReference type="Pfam" id="PF00892"/>
    </source>
</evidence>
<feature type="transmembrane region" description="Helical" evidence="2">
    <location>
        <begin position="205"/>
        <end position="225"/>
    </location>
</feature>
<dbReference type="GO" id="GO:0016020">
    <property type="term" value="C:membrane"/>
    <property type="evidence" value="ECO:0007669"/>
    <property type="project" value="InterPro"/>
</dbReference>
<evidence type="ECO:0000313" key="4">
    <source>
        <dbReference type="EMBL" id="GEO81704.1"/>
    </source>
</evidence>
<feature type="transmembrane region" description="Helical" evidence="2">
    <location>
        <begin position="262"/>
        <end position="279"/>
    </location>
</feature>
<gene>
    <name evidence="4" type="ORF">ROR02_18350</name>
</gene>
<protein>
    <recommendedName>
        <fullName evidence="3">EamA domain-containing protein</fullName>
    </recommendedName>
</protein>
<dbReference type="Pfam" id="PF00892">
    <property type="entry name" value="EamA"/>
    <property type="match status" value="2"/>
</dbReference>
<keyword evidence="2" id="KW-0472">Membrane</keyword>
<evidence type="ECO:0000256" key="1">
    <source>
        <dbReference type="SAM" id="MobiDB-lite"/>
    </source>
</evidence>
<feature type="transmembrane region" description="Helical" evidence="2">
    <location>
        <begin position="48"/>
        <end position="75"/>
    </location>
</feature>
<feature type="transmembrane region" description="Helical" evidence="2">
    <location>
        <begin position="148"/>
        <end position="167"/>
    </location>
</feature>
<name>A0A512H8B8_9PROT</name>
<dbReference type="PANTHER" id="PTHR22911:SF103">
    <property type="entry name" value="BLR2811 PROTEIN"/>
    <property type="match status" value="1"/>
</dbReference>
<feature type="transmembrane region" description="Helical" evidence="2">
    <location>
        <begin position="123"/>
        <end position="141"/>
    </location>
</feature>
<sequence>MKALSSPKSPTSSFVPSRPERPGLGILCLVGTTLIFAGQDAITKHLVALYPVSFIVMVRYWVFAVFALGLAWAGTRGKGPGALAGALKSRRPLIQIVRALLLVSEIALMGLAFRYLGLAEVQAVFAIYPLMVMVLAIPVLGERVGWRRWAATGVAFAGLLLIVRPGLGAFQPAALYAALAAALYALFMVLSRLVSRDDGAATTQVYAAGIGALVLSLWGLGEWPVLPVADWAWLGALACLAVGAHVLLLAALTFAPASVLQPYNYLMLVWAIGVGYAVFGDVPDAWTLGGGAVIVASGLYALHRERLRARRTPAGGPPPQPVTQKEGRSA</sequence>